<gene>
    <name evidence="2" type="ORF">PIB30_037376</name>
</gene>
<sequence length="363" mass="42834">MPHVKRPTKKPRGASSLMESPPQDHPLAQWFFNKEDFDLYLSDFAPRKVIPPRYLEPHFFDQHHYPNLLGILVRQNLVNYMKIKDCYYPDLIVIAYTTLDVEFEENDMVFSFKLGRNTYALESSELCAIWRLNYDGEKVESGNANEEFRRNYSKENACTMFNVPFGTPKPTVGLLSVEHRLLHYFLTYVLVPRIGNHGLILDEDLEIMWRMVNGHKINWVHLIITHMRRIKPGNSKGLPYGILWTTLFKYLGIDLSQANKKKLGYNHCIDTHVLNHMKRNEHEAPQQEEKKQPQEPQADTFEQPSEQPCMRDLMQAIQSVELNMGNRLERIEQNQTRMSRRIRRMEQYIFSEDEGDDDDEDQD</sequence>
<evidence type="ECO:0000313" key="3">
    <source>
        <dbReference type="Proteomes" id="UP001341840"/>
    </source>
</evidence>
<organism evidence="2 3">
    <name type="scientific">Stylosanthes scabra</name>
    <dbReference type="NCBI Taxonomy" id="79078"/>
    <lineage>
        <taxon>Eukaryota</taxon>
        <taxon>Viridiplantae</taxon>
        <taxon>Streptophyta</taxon>
        <taxon>Embryophyta</taxon>
        <taxon>Tracheophyta</taxon>
        <taxon>Spermatophyta</taxon>
        <taxon>Magnoliopsida</taxon>
        <taxon>eudicotyledons</taxon>
        <taxon>Gunneridae</taxon>
        <taxon>Pentapetalae</taxon>
        <taxon>rosids</taxon>
        <taxon>fabids</taxon>
        <taxon>Fabales</taxon>
        <taxon>Fabaceae</taxon>
        <taxon>Papilionoideae</taxon>
        <taxon>50 kb inversion clade</taxon>
        <taxon>dalbergioids sensu lato</taxon>
        <taxon>Dalbergieae</taxon>
        <taxon>Pterocarpus clade</taxon>
        <taxon>Stylosanthes</taxon>
    </lineage>
</organism>
<comment type="caution">
    <text evidence="2">The sequence shown here is derived from an EMBL/GenBank/DDBJ whole genome shotgun (WGS) entry which is preliminary data.</text>
</comment>
<dbReference type="EMBL" id="JASCZI010151222">
    <property type="protein sequence ID" value="MED6171086.1"/>
    <property type="molecule type" value="Genomic_DNA"/>
</dbReference>
<feature type="compositionally biased region" description="Basic and acidic residues" evidence="1">
    <location>
        <begin position="281"/>
        <end position="293"/>
    </location>
</feature>
<feature type="region of interest" description="Disordered" evidence="1">
    <location>
        <begin position="1"/>
        <end position="22"/>
    </location>
</feature>
<feature type="region of interest" description="Disordered" evidence="1">
    <location>
        <begin position="281"/>
        <end position="308"/>
    </location>
</feature>
<protein>
    <submittedName>
        <fullName evidence="2">Uncharacterized protein</fullName>
    </submittedName>
</protein>
<reference evidence="2 3" key="1">
    <citation type="journal article" date="2023" name="Plants (Basel)">
        <title>Bridging the Gap: Combining Genomics and Transcriptomics Approaches to Understand Stylosanthes scabra, an Orphan Legume from the Brazilian Caatinga.</title>
        <authorList>
            <person name="Ferreira-Neto J.R.C."/>
            <person name="da Silva M.D."/>
            <person name="Binneck E."/>
            <person name="de Melo N.F."/>
            <person name="da Silva R.H."/>
            <person name="de Melo A.L.T.M."/>
            <person name="Pandolfi V."/>
            <person name="Bustamante F.O."/>
            <person name="Brasileiro-Vidal A.C."/>
            <person name="Benko-Iseppon A.M."/>
        </authorList>
    </citation>
    <scope>NUCLEOTIDE SEQUENCE [LARGE SCALE GENOMIC DNA]</scope>
    <source>
        <tissue evidence="2">Leaves</tissue>
    </source>
</reference>
<evidence type="ECO:0000313" key="2">
    <source>
        <dbReference type="EMBL" id="MED6171086.1"/>
    </source>
</evidence>
<dbReference type="Proteomes" id="UP001341840">
    <property type="component" value="Unassembled WGS sequence"/>
</dbReference>
<evidence type="ECO:0000256" key="1">
    <source>
        <dbReference type="SAM" id="MobiDB-lite"/>
    </source>
</evidence>
<name>A0ABU6VFK7_9FABA</name>
<keyword evidence="3" id="KW-1185">Reference proteome</keyword>
<accession>A0ABU6VFK7</accession>
<proteinExistence type="predicted"/>
<feature type="compositionally biased region" description="Basic residues" evidence="1">
    <location>
        <begin position="1"/>
        <end position="12"/>
    </location>
</feature>